<dbReference type="SUPFAM" id="SSF56112">
    <property type="entry name" value="Protein kinase-like (PK-like)"/>
    <property type="match status" value="1"/>
</dbReference>
<dbReference type="InterPro" id="IPR000719">
    <property type="entry name" value="Prot_kinase_dom"/>
</dbReference>
<dbReference type="GO" id="GO:0004674">
    <property type="term" value="F:protein serine/threonine kinase activity"/>
    <property type="evidence" value="ECO:0007669"/>
    <property type="project" value="UniProtKB-KW"/>
</dbReference>
<gene>
    <name evidence="7" type="ORF">GDO81_020182</name>
</gene>
<evidence type="ECO:0000313" key="8">
    <source>
        <dbReference type="Proteomes" id="UP000824782"/>
    </source>
</evidence>
<evidence type="ECO:0000256" key="4">
    <source>
        <dbReference type="RuleBase" id="RU000304"/>
    </source>
</evidence>
<dbReference type="EMBL" id="WNYA01001389">
    <property type="protein sequence ID" value="KAG8545866.1"/>
    <property type="molecule type" value="Genomic_DNA"/>
</dbReference>
<feature type="binding site" evidence="3">
    <location>
        <position position="65"/>
    </location>
    <ligand>
        <name>ATP</name>
        <dbReference type="ChEBI" id="CHEBI:30616"/>
    </ligand>
</feature>
<keyword evidence="2 3" id="KW-0067">ATP-binding</keyword>
<proteinExistence type="inferred from homology"/>
<dbReference type="InterPro" id="IPR011009">
    <property type="entry name" value="Kinase-like_dom_sf"/>
</dbReference>
<dbReference type="PROSITE" id="PS00107">
    <property type="entry name" value="PROTEIN_KINASE_ATP"/>
    <property type="match status" value="1"/>
</dbReference>
<keyword evidence="5" id="KW-0472">Membrane</keyword>
<evidence type="ECO:0000256" key="3">
    <source>
        <dbReference type="PROSITE-ProRule" id="PRU10141"/>
    </source>
</evidence>
<dbReference type="SMART" id="SM00220">
    <property type="entry name" value="S_TKc"/>
    <property type="match status" value="1"/>
</dbReference>
<reference evidence="7" key="1">
    <citation type="thesis" date="2020" institute="ProQuest LLC" country="789 East Eisenhower Parkway, Ann Arbor, MI, USA">
        <title>Comparative Genomics and Chromosome Evolution.</title>
        <authorList>
            <person name="Mudd A.B."/>
        </authorList>
    </citation>
    <scope>NUCLEOTIDE SEQUENCE</scope>
    <source>
        <strain evidence="7">237g6f4</strain>
        <tissue evidence="7">Blood</tissue>
    </source>
</reference>
<dbReference type="Gene3D" id="1.10.510.10">
    <property type="entry name" value="Transferase(Phosphotransferase) domain 1"/>
    <property type="match status" value="1"/>
</dbReference>
<comment type="similarity">
    <text evidence="4">Belongs to the protein kinase superfamily.</text>
</comment>
<name>A0AAV6Z9L1_ENGPU</name>
<organism evidence="7 8">
    <name type="scientific">Engystomops pustulosus</name>
    <name type="common">Tungara frog</name>
    <name type="synonym">Physalaemus pustulosus</name>
    <dbReference type="NCBI Taxonomy" id="76066"/>
    <lineage>
        <taxon>Eukaryota</taxon>
        <taxon>Metazoa</taxon>
        <taxon>Chordata</taxon>
        <taxon>Craniata</taxon>
        <taxon>Vertebrata</taxon>
        <taxon>Euteleostomi</taxon>
        <taxon>Amphibia</taxon>
        <taxon>Batrachia</taxon>
        <taxon>Anura</taxon>
        <taxon>Neobatrachia</taxon>
        <taxon>Hyloidea</taxon>
        <taxon>Leptodactylidae</taxon>
        <taxon>Leiuperinae</taxon>
        <taxon>Engystomops</taxon>
    </lineage>
</organism>
<feature type="transmembrane region" description="Helical" evidence="5">
    <location>
        <begin position="219"/>
        <end position="239"/>
    </location>
</feature>
<evidence type="ECO:0000259" key="6">
    <source>
        <dbReference type="PROSITE" id="PS50011"/>
    </source>
</evidence>
<evidence type="ECO:0000256" key="1">
    <source>
        <dbReference type="ARBA" id="ARBA00022741"/>
    </source>
</evidence>
<keyword evidence="5" id="KW-0812">Transmembrane</keyword>
<protein>
    <recommendedName>
        <fullName evidence="6">Protein kinase domain-containing protein</fullName>
    </recommendedName>
</protein>
<sequence>MATNIKEITRNMAKQLLNQISKISDKLVMMEITDHFEIMKELGKGSYGKVQMGKHKHSDQIVAIKMLAKEKTQLDNFLLEYCMALTLSCHPHIIQTHEIVFHTRRDFVFVQEVAAAGNLHSIITPKVGMQEDLVKRCVPQIASALEFMHHSGMVHRDLKPDNILLMDAECHRIKLADFGFTRLQETPVPSLSLYKPYTAPELCCLRKGEHLSLHPSLDVWAFGILIFIALTGCFPWHGAVGCDQKYKEFAWWQVKRDRTESPEKWKPISVEARGMLWEMLAIKASDRCSPSDILKYMHLRWKVDGPSREIV</sequence>
<keyword evidence="4" id="KW-0808">Transferase</keyword>
<dbReference type="GO" id="GO:0005524">
    <property type="term" value="F:ATP binding"/>
    <property type="evidence" value="ECO:0007669"/>
    <property type="project" value="UniProtKB-UniRule"/>
</dbReference>
<keyword evidence="4" id="KW-0418">Kinase</keyword>
<dbReference type="PANTHER" id="PTHR24359:SF39">
    <property type="entry name" value="PROTEIN KINASE DOMAIN-CONTAINING PROTEIN"/>
    <property type="match status" value="1"/>
</dbReference>
<dbReference type="PROSITE" id="PS50011">
    <property type="entry name" value="PROTEIN_KINASE_DOM"/>
    <property type="match status" value="1"/>
</dbReference>
<accession>A0AAV6Z9L1</accession>
<dbReference type="Proteomes" id="UP000824782">
    <property type="component" value="Unassembled WGS sequence"/>
</dbReference>
<evidence type="ECO:0000256" key="2">
    <source>
        <dbReference type="ARBA" id="ARBA00022840"/>
    </source>
</evidence>
<feature type="domain" description="Protein kinase" evidence="6">
    <location>
        <begin position="36"/>
        <end position="299"/>
    </location>
</feature>
<evidence type="ECO:0000313" key="7">
    <source>
        <dbReference type="EMBL" id="KAG8545866.1"/>
    </source>
</evidence>
<dbReference type="AlphaFoldDB" id="A0AAV6Z9L1"/>
<evidence type="ECO:0000256" key="5">
    <source>
        <dbReference type="SAM" id="Phobius"/>
    </source>
</evidence>
<comment type="caution">
    <text evidence="7">The sequence shown here is derived from an EMBL/GenBank/DDBJ whole genome shotgun (WGS) entry which is preliminary data.</text>
</comment>
<keyword evidence="4" id="KW-0723">Serine/threonine-protein kinase</keyword>
<keyword evidence="5" id="KW-1133">Transmembrane helix</keyword>
<dbReference type="PANTHER" id="PTHR24359">
    <property type="entry name" value="SERINE/THREONINE-PROTEIN KINASE SBK1"/>
    <property type="match status" value="1"/>
</dbReference>
<dbReference type="PROSITE" id="PS00108">
    <property type="entry name" value="PROTEIN_KINASE_ST"/>
    <property type="match status" value="1"/>
</dbReference>
<keyword evidence="1 3" id="KW-0547">Nucleotide-binding</keyword>
<dbReference type="Pfam" id="PF00069">
    <property type="entry name" value="Pkinase"/>
    <property type="match status" value="1"/>
</dbReference>
<dbReference type="InterPro" id="IPR008271">
    <property type="entry name" value="Ser/Thr_kinase_AS"/>
</dbReference>
<dbReference type="InterPro" id="IPR017441">
    <property type="entry name" value="Protein_kinase_ATP_BS"/>
</dbReference>
<keyword evidence="8" id="KW-1185">Reference proteome</keyword>